<name>A0A3D4VCF7_9BACT</name>
<dbReference type="EMBL" id="DPIY01000011">
    <property type="protein sequence ID" value="HCT58783.1"/>
    <property type="molecule type" value="Genomic_DNA"/>
</dbReference>
<sequence>MSLTAAQSSYFGQLKALIEEPRLRPYLAKEKGDLGRALARYYWNIDLCKAVYPALQLLEVDLRTRIDRAVGPTVVVGPDPVDYRRVPSWLTRNPAIVVHRGGTATVDRALDKISSKNPKQTALRTHDDLVAATSFGLWVGMLETAYDAPGTDSVVLWPDLQLAVFPGAPDELMTSIRTTFNGLRQFRNRVFHHEPIWPKGDTSPAPKDQYASILRGLKWLGSSHAALVSRFYDPVAKLDTPEALEQAYVRLLSSIDTILEDAARRKAEKEAKKAERKAAKQPPSSAE</sequence>
<dbReference type="AlphaFoldDB" id="A0A3D4VCF7"/>
<evidence type="ECO:0000313" key="2">
    <source>
        <dbReference type="EMBL" id="HCT58783.1"/>
    </source>
</evidence>
<dbReference type="OMA" id="TEFSTWE"/>
<reference evidence="2 3" key="1">
    <citation type="journal article" date="2018" name="Nat. Biotechnol.">
        <title>A standardized bacterial taxonomy based on genome phylogeny substantially revises the tree of life.</title>
        <authorList>
            <person name="Parks D.H."/>
            <person name="Chuvochina M."/>
            <person name="Waite D.W."/>
            <person name="Rinke C."/>
            <person name="Skarshewski A."/>
            <person name="Chaumeil P.A."/>
            <person name="Hugenholtz P."/>
        </authorList>
    </citation>
    <scope>NUCLEOTIDE SEQUENCE [LARGE SCALE GENOMIC DNA]</scope>
    <source>
        <strain evidence="2">UBA8844</strain>
    </source>
</reference>
<comment type="caution">
    <text evidence="2">The sequence shown here is derived from an EMBL/GenBank/DDBJ whole genome shotgun (WGS) entry which is preliminary data.</text>
</comment>
<feature type="region of interest" description="Disordered" evidence="1">
    <location>
        <begin position="264"/>
        <end position="287"/>
    </location>
</feature>
<evidence type="ECO:0000256" key="1">
    <source>
        <dbReference type="SAM" id="MobiDB-lite"/>
    </source>
</evidence>
<organism evidence="2 3">
    <name type="scientific">Gemmatimonas aurantiaca</name>
    <dbReference type="NCBI Taxonomy" id="173480"/>
    <lineage>
        <taxon>Bacteria</taxon>
        <taxon>Pseudomonadati</taxon>
        <taxon>Gemmatimonadota</taxon>
        <taxon>Gemmatimonadia</taxon>
        <taxon>Gemmatimonadales</taxon>
        <taxon>Gemmatimonadaceae</taxon>
        <taxon>Gemmatimonas</taxon>
    </lineage>
</organism>
<evidence type="ECO:0008006" key="4">
    <source>
        <dbReference type="Google" id="ProtNLM"/>
    </source>
</evidence>
<proteinExistence type="predicted"/>
<accession>A0A3D4VCF7</accession>
<gene>
    <name evidence="2" type="ORF">DGD08_16375</name>
</gene>
<evidence type="ECO:0000313" key="3">
    <source>
        <dbReference type="Proteomes" id="UP000264071"/>
    </source>
</evidence>
<feature type="compositionally biased region" description="Basic and acidic residues" evidence="1">
    <location>
        <begin position="264"/>
        <end position="278"/>
    </location>
</feature>
<protein>
    <recommendedName>
        <fullName evidence="4">CAAX protease</fullName>
    </recommendedName>
</protein>
<dbReference type="Proteomes" id="UP000264071">
    <property type="component" value="Unassembled WGS sequence"/>
</dbReference>